<organism evidence="2 3">
    <name type="scientific">Sciurus vulgaris</name>
    <name type="common">Eurasian red squirrel</name>
    <dbReference type="NCBI Taxonomy" id="55149"/>
    <lineage>
        <taxon>Eukaryota</taxon>
        <taxon>Metazoa</taxon>
        <taxon>Chordata</taxon>
        <taxon>Craniata</taxon>
        <taxon>Vertebrata</taxon>
        <taxon>Euteleostomi</taxon>
        <taxon>Mammalia</taxon>
        <taxon>Eutheria</taxon>
        <taxon>Euarchontoglires</taxon>
        <taxon>Glires</taxon>
        <taxon>Rodentia</taxon>
        <taxon>Sciuromorpha</taxon>
        <taxon>Sciuridae</taxon>
        <taxon>Sciurinae</taxon>
        <taxon>Sciurini</taxon>
        <taxon>Sciurus</taxon>
    </lineage>
</organism>
<dbReference type="AlphaFoldDB" id="A0A8D2D7Q7"/>
<feature type="transmembrane region" description="Helical" evidence="1">
    <location>
        <begin position="40"/>
        <end position="64"/>
    </location>
</feature>
<reference evidence="2" key="2">
    <citation type="submission" date="2025-09" db="UniProtKB">
        <authorList>
            <consortium name="Ensembl"/>
        </authorList>
    </citation>
    <scope>IDENTIFICATION</scope>
</reference>
<keyword evidence="1" id="KW-0812">Transmembrane</keyword>
<keyword evidence="1" id="KW-1133">Transmembrane helix</keyword>
<protein>
    <submittedName>
        <fullName evidence="2">Uncharacterized protein</fullName>
    </submittedName>
</protein>
<sequence>SIFYQSNHQPIGYIINFHFPSRKLIAYCMSKGELSSFLKYILANAAFSVLFAHVLFILGIYFLIKSLYIFLLHI</sequence>
<dbReference type="Proteomes" id="UP000694564">
    <property type="component" value="Chromosome 13"/>
</dbReference>
<dbReference type="Ensembl" id="ENSSVLT00005023423.1">
    <property type="protein sequence ID" value="ENSSVLP00005021021.1"/>
    <property type="gene ID" value="ENSSVLG00005016799.1"/>
</dbReference>
<proteinExistence type="predicted"/>
<reference evidence="2" key="1">
    <citation type="submission" date="2025-08" db="UniProtKB">
        <authorList>
            <consortium name="Ensembl"/>
        </authorList>
    </citation>
    <scope>IDENTIFICATION</scope>
</reference>
<keyword evidence="3" id="KW-1185">Reference proteome</keyword>
<name>A0A8D2D7Q7_SCIVU</name>
<keyword evidence="1" id="KW-0472">Membrane</keyword>
<evidence type="ECO:0000313" key="2">
    <source>
        <dbReference type="Ensembl" id="ENSSVLP00005021021.1"/>
    </source>
</evidence>
<accession>A0A8D2D7Q7</accession>
<evidence type="ECO:0000313" key="3">
    <source>
        <dbReference type="Proteomes" id="UP000694564"/>
    </source>
</evidence>
<evidence type="ECO:0000256" key="1">
    <source>
        <dbReference type="SAM" id="Phobius"/>
    </source>
</evidence>